<evidence type="ECO:0000313" key="15">
    <source>
        <dbReference type="Proteomes" id="UP000477386"/>
    </source>
</evidence>
<evidence type="ECO:0000256" key="11">
    <source>
        <dbReference type="RuleBase" id="RU003783"/>
    </source>
</evidence>
<protein>
    <recommendedName>
        <fullName evidence="10">tRNA dimethylallyltransferase</fullName>
        <ecNumber evidence="10">2.5.1.75</ecNumber>
    </recommendedName>
    <alternativeName>
        <fullName evidence="10">Dimethylallyl diphosphate:tRNA dimethylallyltransferase</fullName>
        <shortName evidence="10">DMAPP:tRNA dimethylallyltransferase</shortName>
        <shortName evidence="10">DMATase</shortName>
    </alternativeName>
    <alternativeName>
        <fullName evidence="10">Isopentenyl-diphosphate:tRNA isopentenyltransferase</fullName>
        <shortName evidence="10">IPP transferase</shortName>
        <shortName evidence="10">IPPT</shortName>
        <shortName evidence="10">IPTase</shortName>
    </alternativeName>
</protein>
<dbReference type="AlphaFoldDB" id="A0A6M0IHM2"/>
<dbReference type="EMBL" id="JAAGNZ010000001">
    <property type="protein sequence ID" value="NEU66533.1"/>
    <property type="molecule type" value="Genomic_DNA"/>
</dbReference>
<keyword evidence="4 10" id="KW-0808">Transferase</keyword>
<feature type="binding site" evidence="10">
    <location>
        <begin position="26"/>
        <end position="33"/>
    </location>
    <ligand>
        <name>ATP</name>
        <dbReference type="ChEBI" id="CHEBI:30616"/>
    </ligand>
</feature>
<dbReference type="InterPro" id="IPR018022">
    <property type="entry name" value="IPT"/>
</dbReference>
<dbReference type="Pfam" id="PF01715">
    <property type="entry name" value="IPPT"/>
    <property type="match status" value="1"/>
</dbReference>
<comment type="similarity">
    <text evidence="3 10 13">Belongs to the IPP transferase family.</text>
</comment>
<gene>
    <name evidence="10 14" type="primary">miaA</name>
    <name evidence="14" type="ORF">GK091_06555</name>
</gene>
<dbReference type="EC" id="2.5.1.75" evidence="10"/>
<comment type="catalytic activity">
    <reaction evidence="9 10 11">
        <text>adenosine(37) in tRNA + dimethylallyl diphosphate = N(6)-dimethylallyladenosine(37) in tRNA + diphosphate</text>
        <dbReference type="Rhea" id="RHEA:26482"/>
        <dbReference type="Rhea" id="RHEA-COMP:10162"/>
        <dbReference type="Rhea" id="RHEA-COMP:10375"/>
        <dbReference type="ChEBI" id="CHEBI:33019"/>
        <dbReference type="ChEBI" id="CHEBI:57623"/>
        <dbReference type="ChEBI" id="CHEBI:74411"/>
        <dbReference type="ChEBI" id="CHEBI:74415"/>
        <dbReference type="EC" id="2.5.1.75"/>
    </reaction>
</comment>
<comment type="caution">
    <text evidence="14">The sequence shown here is derived from an EMBL/GenBank/DDBJ whole genome shotgun (WGS) entry which is preliminary data.</text>
</comment>
<keyword evidence="5 10" id="KW-0819">tRNA processing</keyword>
<evidence type="ECO:0000256" key="13">
    <source>
        <dbReference type="RuleBase" id="RU003785"/>
    </source>
</evidence>
<evidence type="ECO:0000256" key="5">
    <source>
        <dbReference type="ARBA" id="ARBA00022694"/>
    </source>
</evidence>
<dbReference type="Gene3D" id="3.40.50.300">
    <property type="entry name" value="P-loop containing nucleotide triphosphate hydrolases"/>
    <property type="match status" value="1"/>
</dbReference>
<evidence type="ECO:0000256" key="12">
    <source>
        <dbReference type="RuleBase" id="RU003784"/>
    </source>
</evidence>
<dbReference type="GO" id="GO:0005524">
    <property type="term" value="F:ATP binding"/>
    <property type="evidence" value="ECO:0007669"/>
    <property type="project" value="UniProtKB-UniRule"/>
</dbReference>
<dbReference type="Gene3D" id="1.10.20.140">
    <property type="match status" value="1"/>
</dbReference>
<dbReference type="InterPro" id="IPR039657">
    <property type="entry name" value="Dimethylallyltransferase"/>
</dbReference>
<dbReference type="Proteomes" id="UP000477386">
    <property type="component" value="Unassembled WGS sequence"/>
</dbReference>
<dbReference type="GO" id="GO:0006400">
    <property type="term" value="P:tRNA modification"/>
    <property type="evidence" value="ECO:0007669"/>
    <property type="project" value="TreeGrafter"/>
</dbReference>
<evidence type="ECO:0000256" key="9">
    <source>
        <dbReference type="ARBA" id="ARBA00049563"/>
    </source>
</evidence>
<keyword evidence="15" id="KW-1185">Reference proteome</keyword>
<dbReference type="PANTHER" id="PTHR11088">
    <property type="entry name" value="TRNA DIMETHYLALLYLTRANSFERASE"/>
    <property type="match status" value="1"/>
</dbReference>
<evidence type="ECO:0000313" key="14">
    <source>
        <dbReference type="EMBL" id="NEU66533.1"/>
    </source>
</evidence>
<evidence type="ECO:0000256" key="4">
    <source>
        <dbReference type="ARBA" id="ARBA00022679"/>
    </source>
</evidence>
<evidence type="ECO:0000256" key="3">
    <source>
        <dbReference type="ARBA" id="ARBA00005842"/>
    </source>
</evidence>
<evidence type="ECO:0000256" key="1">
    <source>
        <dbReference type="ARBA" id="ARBA00001946"/>
    </source>
</evidence>
<name>A0A6M0IHM2_9BACT</name>
<dbReference type="InterPro" id="IPR027417">
    <property type="entry name" value="P-loop_NTPase"/>
</dbReference>
<evidence type="ECO:0000256" key="8">
    <source>
        <dbReference type="ARBA" id="ARBA00022842"/>
    </source>
</evidence>
<accession>A0A6M0IHM2</accession>
<evidence type="ECO:0000256" key="7">
    <source>
        <dbReference type="ARBA" id="ARBA00022840"/>
    </source>
</evidence>
<keyword evidence="6 10" id="KW-0547">Nucleotide-binding</keyword>
<dbReference type="NCBIfam" id="TIGR00174">
    <property type="entry name" value="miaA"/>
    <property type="match status" value="1"/>
</dbReference>
<feature type="site" description="Interaction with substrate tRNA" evidence="10">
    <location>
        <position position="139"/>
    </location>
</feature>
<keyword evidence="7 10" id="KW-0067">ATP-binding</keyword>
<dbReference type="RefSeq" id="WP_164035793.1">
    <property type="nucleotide sequence ID" value="NZ_JAAGNZ010000001.1"/>
</dbReference>
<proteinExistence type="inferred from homology"/>
<sequence length="315" mass="35738">MAKAATFVPFSVQSSRSLKTLLIIAGPTAVGKTALCIRLAKALQTDVVSADSRQLYRELTIGTAKPTLSEMQDVPHHFIDSHSITDAVNAGRYERECLAVLDKLFQTKDTVILSGGTGLYINAVCFGLDDMPPVDADLRQNLRDRWETEGLNILQQELRQLDPVYVQTADMQNPARVLRALEVCLTTGQPYSSFRQKQPAQRPFQSVFVALDRPRDELYNRIDTRMDAMLAGGLIEEARSLLPYRHLSALQTVGYQEIFPYLDGSYEYDEMVRLLKRNSRRYAKRQLTWFHNQGDYHWIGPDDDQAIYTLLSTTN</sequence>
<comment type="caution">
    <text evidence="10">Lacks conserved residue(s) required for the propagation of feature annotation.</text>
</comment>
<evidence type="ECO:0000256" key="2">
    <source>
        <dbReference type="ARBA" id="ARBA00003213"/>
    </source>
</evidence>
<dbReference type="PANTHER" id="PTHR11088:SF60">
    <property type="entry name" value="TRNA DIMETHYLALLYLTRANSFERASE"/>
    <property type="match status" value="1"/>
</dbReference>
<keyword evidence="8 10" id="KW-0460">Magnesium</keyword>
<dbReference type="HAMAP" id="MF_00185">
    <property type="entry name" value="IPP_trans"/>
    <property type="match status" value="1"/>
</dbReference>
<reference evidence="14 15" key="1">
    <citation type="submission" date="2020-02" db="EMBL/GenBank/DDBJ databases">
        <title>Draft genome sequence of two Spirosoma agri KCTC 52727 and Spirosoma terrae KCTC 52035.</title>
        <authorList>
            <person name="Rojas J."/>
            <person name="Ambika Manirajan B."/>
            <person name="Ratering S."/>
            <person name="Suarez C."/>
            <person name="Schnell S."/>
        </authorList>
    </citation>
    <scope>NUCLEOTIDE SEQUENCE [LARGE SCALE GENOMIC DNA]</scope>
    <source>
        <strain evidence="14 15">KCTC 52727</strain>
    </source>
</reference>
<organism evidence="14 15">
    <name type="scientific">Spirosoma agri</name>
    <dbReference type="NCBI Taxonomy" id="1987381"/>
    <lineage>
        <taxon>Bacteria</taxon>
        <taxon>Pseudomonadati</taxon>
        <taxon>Bacteroidota</taxon>
        <taxon>Cytophagia</taxon>
        <taxon>Cytophagales</taxon>
        <taxon>Cytophagaceae</taxon>
        <taxon>Spirosoma</taxon>
    </lineage>
</organism>
<feature type="site" description="Interaction with substrate tRNA" evidence="10">
    <location>
        <position position="117"/>
    </location>
</feature>
<feature type="binding site" evidence="10">
    <location>
        <begin position="28"/>
        <end position="33"/>
    </location>
    <ligand>
        <name>substrate</name>
    </ligand>
</feature>
<feature type="region of interest" description="Interaction with substrate tRNA" evidence="10">
    <location>
        <begin position="51"/>
        <end position="54"/>
    </location>
</feature>
<dbReference type="GO" id="GO:0052381">
    <property type="term" value="F:tRNA dimethylallyltransferase activity"/>
    <property type="evidence" value="ECO:0007669"/>
    <property type="project" value="UniProtKB-UniRule"/>
</dbReference>
<comment type="subunit">
    <text evidence="10">Monomer.</text>
</comment>
<evidence type="ECO:0000256" key="6">
    <source>
        <dbReference type="ARBA" id="ARBA00022741"/>
    </source>
</evidence>
<evidence type="ECO:0000256" key="10">
    <source>
        <dbReference type="HAMAP-Rule" id="MF_00185"/>
    </source>
</evidence>
<dbReference type="SUPFAM" id="SSF52540">
    <property type="entry name" value="P-loop containing nucleoside triphosphate hydrolases"/>
    <property type="match status" value="2"/>
</dbReference>
<comment type="cofactor">
    <cofactor evidence="1 10">
        <name>Mg(2+)</name>
        <dbReference type="ChEBI" id="CHEBI:18420"/>
    </cofactor>
</comment>
<comment type="function">
    <text evidence="2 10 12">Catalyzes the transfer of a dimethylallyl group onto the adenine at position 37 in tRNAs that read codons beginning with uridine, leading to the formation of N6-(dimethylallyl)adenosine (i(6)A).</text>
</comment>